<dbReference type="PROSITE" id="PS51892">
    <property type="entry name" value="SUBTILASE"/>
    <property type="match status" value="1"/>
</dbReference>
<dbReference type="PRINTS" id="PR00723">
    <property type="entry name" value="SUBTILISIN"/>
</dbReference>
<keyword evidence="3 4" id="KW-0720">Serine protease</keyword>
<comment type="similarity">
    <text evidence="4">Belongs to the peptidase S8 family.</text>
</comment>
<dbReference type="RefSeq" id="WP_089612120.1">
    <property type="nucleotide sequence ID" value="NZ_CP022121.1"/>
</dbReference>
<organism evidence="6 7">
    <name type="scientific">Dehalobacterium formicoaceticum</name>
    <dbReference type="NCBI Taxonomy" id="51515"/>
    <lineage>
        <taxon>Bacteria</taxon>
        <taxon>Bacillati</taxon>
        <taxon>Bacillota</taxon>
        <taxon>Clostridia</taxon>
        <taxon>Eubacteriales</taxon>
        <taxon>Peptococcaceae</taxon>
        <taxon>Dehalobacterium</taxon>
    </lineage>
</organism>
<feature type="active site" description="Charge relay system" evidence="4">
    <location>
        <position position="240"/>
    </location>
</feature>
<evidence type="ECO:0000256" key="1">
    <source>
        <dbReference type="ARBA" id="ARBA00022670"/>
    </source>
</evidence>
<evidence type="ECO:0000256" key="2">
    <source>
        <dbReference type="ARBA" id="ARBA00022801"/>
    </source>
</evidence>
<dbReference type="InterPro" id="IPR036852">
    <property type="entry name" value="Peptidase_S8/S53_dom_sf"/>
</dbReference>
<evidence type="ECO:0000256" key="4">
    <source>
        <dbReference type="PROSITE-ProRule" id="PRU01240"/>
    </source>
</evidence>
<dbReference type="PROSITE" id="PS00138">
    <property type="entry name" value="SUBTILASE_SER"/>
    <property type="match status" value="1"/>
</dbReference>
<evidence type="ECO:0000313" key="6">
    <source>
        <dbReference type="EMBL" id="MCR6546037.1"/>
    </source>
</evidence>
<keyword evidence="2 4" id="KW-0378">Hydrolase</keyword>
<dbReference type="EMBL" id="JANPWE010000005">
    <property type="protein sequence ID" value="MCR6546037.1"/>
    <property type="molecule type" value="Genomic_DNA"/>
</dbReference>
<keyword evidence="1 4" id="KW-0645">Protease</keyword>
<name>A0ABT1Y588_9FIRM</name>
<evidence type="ECO:0000256" key="3">
    <source>
        <dbReference type="ARBA" id="ARBA00022825"/>
    </source>
</evidence>
<dbReference type="InterPro" id="IPR000209">
    <property type="entry name" value="Peptidase_S8/S53_dom"/>
</dbReference>
<dbReference type="InterPro" id="IPR015500">
    <property type="entry name" value="Peptidase_S8_subtilisin-rel"/>
</dbReference>
<gene>
    <name evidence="6" type="ORF">NVS47_11025</name>
</gene>
<dbReference type="Pfam" id="PF00082">
    <property type="entry name" value="Peptidase_S8"/>
    <property type="match status" value="1"/>
</dbReference>
<feature type="active site" description="Charge relay system" evidence="4">
    <location>
        <position position="207"/>
    </location>
</feature>
<feature type="active site" description="Charge relay system" evidence="4">
    <location>
        <position position="412"/>
    </location>
</feature>
<comment type="caution">
    <text evidence="6">The sequence shown here is derived from an EMBL/GenBank/DDBJ whole genome shotgun (WGS) entry which is preliminary data.</text>
</comment>
<evidence type="ECO:0000259" key="5">
    <source>
        <dbReference type="Pfam" id="PF00082"/>
    </source>
</evidence>
<sequence>MQFMNKKNKTVLTPVKGEYLIKFKEGYEGEKQVRNLSEIERFKHSKWVPKDNLLIFTFDEQAEKTHTMSEILDELNEDQTVEAVIPVFEDEEGFRRLVVPNRLLVAYHPGLKDALIDKLAGTYSIAEQSRFGNWLILELPEGVELTSASENLEDIPEIDYIEPVYYGVNDAEEISTNDVRWNLNSININDAWTITKGNPEILIAVIDGKPDISHPSLKQSFQQGLSDDWDFADNSIFSSHSTQILSILTGQRDDLQGISPLSRIISLSVNLNAQYYHQRAEAIYYLKSIMEARLLDVQPVKRVVANCSWKTSGDVRIIREAIQEAAAAGVIFVTSAGNENTSGAHYPSDYSKTINGVFSVAALAPSGRKADYSNYSPTVTISAPGGAGQPFDDDDIYCADLNNSTAFVAGTSFAAPHVAGVIALMLSVNPALDIESISDILVRTAVPISEQNPGNWQYLGAGKLDAGKAMDEIRKNNEIITEPTDTDIPDQHGGPKINITIADDTFDNIDTDLFAKEICNRACMEINQLSGNWVLGSNVRITINDSNGSSVILNYTI</sequence>
<protein>
    <submittedName>
        <fullName evidence="6">S8 family serine peptidase</fullName>
    </submittedName>
</protein>
<feature type="domain" description="Peptidase S8/S53" evidence="5">
    <location>
        <begin position="200"/>
        <end position="449"/>
    </location>
</feature>
<dbReference type="PANTHER" id="PTHR42884">
    <property type="entry name" value="PROPROTEIN CONVERTASE SUBTILISIN/KEXIN-RELATED"/>
    <property type="match status" value="1"/>
</dbReference>
<dbReference type="PANTHER" id="PTHR42884:SF14">
    <property type="entry name" value="NEUROENDOCRINE CONVERTASE 1"/>
    <property type="match status" value="1"/>
</dbReference>
<dbReference type="InterPro" id="IPR023828">
    <property type="entry name" value="Peptidase_S8_Ser-AS"/>
</dbReference>
<dbReference type="Proteomes" id="UP001524944">
    <property type="component" value="Unassembled WGS sequence"/>
</dbReference>
<keyword evidence="7" id="KW-1185">Reference proteome</keyword>
<reference evidence="6 7" key="1">
    <citation type="submission" date="2022-08" db="EMBL/GenBank/DDBJ databases">
        <title>Proteogenomics of the novel Dehalobacterium formicoaceticum strain EZ94 highlights a key role of methyltransferases during anaerobic dichloromethane degradation.</title>
        <authorList>
            <person name="Wasmund K."/>
        </authorList>
    </citation>
    <scope>NUCLEOTIDE SEQUENCE [LARGE SCALE GENOMIC DNA]</scope>
    <source>
        <strain evidence="6 7">EZ94</strain>
    </source>
</reference>
<accession>A0ABT1Y588</accession>
<proteinExistence type="inferred from homology"/>
<evidence type="ECO:0000313" key="7">
    <source>
        <dbReference type="Proteomes" id="UP001524944"/>
    </source>
</evidence>
<dbReference type="Gene3D" id="3.40.50.200">
    <property type="entry name" value="Peptidase S8/S53 domain"/>
    <property type="match status" value="1"/>
</dbReference>
<dbReference type="SUPFAM" id="SSF52743">
    <property type="entry name" value="Subtilisin-like"/>
    <property type="match status" value="1"/>
</dbReference>